<dbReference type="NCBIfam" id="TIGR02862">
    <property type="entry name" value="spore_BofA"/>
    <property type="match status" value="1"/>
</dbReference>
<feature type="transmembrane region" description="Helical" evidence="1">
    <location>
        <begin position="34"/>
        <end position="55"/>
    </location>
</feature>
<dbReference type="Pfam" id="PF07441">
    <property type="entry name" value="BofA"/>
    <property type="match status" value="1"/>
</dbReference>
<evidence type="ECO:0008006" key="4">
    <source>
        <dbReference type="Google" id="ProtNLM"/>
    </source>
</evidence>
<comment type="caution">
    <text evidence="2">The sequence shown here is derived from an EMBL/GenBank/DDBJ whole genome shotgun (WGS) entry which is preliminary data.</text>
</comment>
<dbReference type="Proteomes" id="UP000215459">
    <property type="component" value="Unassembled WGS sequence"/>
</dbReference>
<feature type="transmembrane region" description="Helical" evidence="1">
    <location>
        <begin position="67"/>
        <end position="90"/>
    </location>
</feature>
<evidence type="ECO:0000313" key="2">
    <source>
        <dbReference type="EMBL" id="OYD06310.1"/>
    </source>
</evidence>
<dbReference type="EMBL" id="NOWF01000014">
    <property type="protein sequence ID" value="OYD06310.1"/>
    <property type="molecule type" value="Genomic_DNA"/>
</dbReference>
<dbReference type="InterPro" id="IPR010001">
    <property type="entry name" value="BofA"/>
</dbReference>
<accession>A0A235B1X6</accession>
<keyword evidence="1" id="KW-0812">Transmembrane</keyword>
<proteinExistence type="predicted"/>
<evidence type="ECO:0000256" key="1">
    <source>
        <dbReference type="SAM" id="Phobius"/>
    </source>
</evidence>
<dbReference type="OrthoDB" id="2692225at2"/>
<dbReference type="AlphaFoldDB" id="A0A235B1X6"/>
<keyword evidence="3" id="KW-1185">Reference proteome</keyword>
<evidence type="ECO:0000313" key="3">
    <source>
        <dbReference type="Proteomes" id="UP000215459"/>
    </source>
</evidence>
<keyword evidence="1" id="KW-1133">Transmembrane helix</keyword>
<keyword evidence="1" id="KW-0472">Membrane</keyword>
<reference evidence="2 3" key="1">
    <citation type="submission" date="2017-07" db="EMBL/GenBank/DDBJ databases">
        <title>The genome sequence of Paludifilum halophilum highlights mechanisms for microbial adaptation to high salt environemnts.</title>
        <authorList>
            <person name="Belbahri L."/>
        </authorList>
    </citation>
    <scope>NUCLEOTIDE SEQUENCE [LARGE SCALE GENOMIC DNA]</scope>
    <source>
        <strain evidence="2 3">DSM 102817</strain>
    </source>
</reference>
<organism evidence="2 3">
    <name type="scientific">Paludifilum halophilum</name>
    <dbReference type="NCBI Taxonomy" id="1642702"/>
    <lineage>
        <taxon>Bacteria</taxon>
        <taxon>Bacillati</taxon>
        <taxon>Bacillota</taxon>
        <taxon>Bacilli</taxon>
        <taxon>Bacillales</taxon>
        <taxon>Thermoactinomycetaceae</taxon>
        <taxon>Paludifilum</taxon>
    </lineage>
</organism>
<name>A0A235B1X6_9BACL</name>
<protein>
    <recommendedName>
        <fullName evidence="4">Pro-sigmaK processing inhibitor BofA</fullName>
    </recommendedName>
</protein>
<sequence>MSGMEFGWWLLAAVSGVILFMLMSRSVIKPLRWLWFSVLYTAVGALVLFLLNLAGEWIQFRIPINPVTSFITGVLGVPGLICLILIKVFIISEATP</sequence>
<gene>
    <name evidence="2" type="ORF">CHM34_17270</name>
</gene>
<feature type="transmembrane region" description="Helical" evidence="1">
    <location>
        <begin position="6"/>
        <end position="22"/>
    </location>
</feature>